<protein>
    <recommendedName>
        <fullName evidence="3">Transcription elongation factor</fullName>
    </recommendedName>
</protein>
<evidence type="ECO:0008006" key="3">
    <source>
        <dbReference type="Google" id="ProtNLM"/>
    </source>
</evidence>
<dbReference type="Proteomes" id="UP001595384">
    <property type="component" value="Unassembled WGS sequence"/>
</dbReference>
<dbReference type="EMBL" id="JBHRSE010000094">
    <property type="protein sequence ID" value="MFC3024893.1"/>
    <property type="molecule type" value="Genomic_DNA"/>
</dbReference>
<evidence type="ECO:0000313" key="1">
    <source>
        <dbReference type="EMBL" id="MFC3024893.1"/>
    </source>
</evidence>
<keyword evidence="2" id="KW-1185">Reference proteome</keyword>
<gene>
    <name evidence="1" type="ORF">ACFODT_13815</name>
</gene>
<proteinExistence type="predicted"/>
<reference evidence="2" key="1">
    <citation type="journal article" date="2019" name="Int. J. Syst. Evol. Microbiol.">
        <title>The Global Catalogue of Microorganisms (GCM) 10K type strain sequencing project: providing services to taxonomists for standard genome sequencing and annotation.</title>
        <authorList>
            <consortium name="The Broad Institute Genomics Platform"/>
            <consortium name="The Broad Institute Genome Sequencing Center for Infectious Disease"/>
            <person name="Wu L."/>
            <person name="Ma J."/>
        </authorList>
    </citation>
    <scope>NUCLEOTIDE SEQUENCE [LARGE SCALE GENOMIC DNA]</scope>
    <source>
        <strain evidence="2">KCTC 62784</strain>
    </source>
</reference>
<sequence>MNKQTLRQELLQRLDSQRTTALNAATSAHDAATHEQSVAETQYDTIGLEAAYLAHGQSQRVIDCDRTIHRVNALNLQDFNNDDCIEYGALVTLSNHKNYWLLPVCGGTLLDHGRITVITPQAPLGQMLDGAEFDEILANGLSIIEIQ</sequence>
<evidence type="ECO:0000313" key="2">
    <source>
        <dbReference type="Proteomes" id="UP001595384"/>
    </source>
</evidence>
<name>A0ABV7CDF5_9VIBR</name>
<dbReference type="RefSeq" id="WP_123014321.1">
    <property type="nucleotide sequence ID" value="NZ_AP024912.1"/>
</dbReference>
<organism evidence="1 2">
    <name type="scientific">Vibrio zhugei</name>
    <dbReference type="NCBI Taxonomy" id="2479546"/>
    <lineage>
        <taxon>Bacteria</taxon>
        <taxon>Pseudomonadati</taxon>
        <taxon>Pseudomonadota</taxon>
        <taxon>Gammaproteobacteria</taxon>
        <taxon>Vibrionales</taxon>
        <taxon>Vibrionaceae</taxon>
        <taxon>Vibrio</taxon>
    </lineage>
</organism>
<accession>A0ABV7CDF5</accession>
<comment type="caution">
    <text evidence="1">The sequence shown here is derived from an EMBL/GenBank/DDBJ whole genome shotgun (WGS) entry which is preliminary data.</text>
</comment>